<dbReference type="AlphaFoldDB" id="E2ALH6"/>
<evidence type="ECO:0000313" key="6">
    <source>
        <dbReference type="EMBL" id="EFN65734.1"/>
    </source>
</evidence>
<feature type="binding site" evidence="5">
    <location>
        <position position="638"/>
    </location>
    <ligand>
        <name>Fe cation</name>
        <dbReference type="ChEBI" id="CHEBI:24875"/>
        <note>catalytic</note>
    </ligand>
</feature>
<dbReference type="GO" id="GO:0016121">
    <property type="term" value="P:carotene catabolic process"/>
    <property type="evidence" value="ECO:0007669"/>
    <property type="project" value="TreeGrafter"/>
</dbReference>
<dbReference type="EMBL" id="GL440607">
    <property type="protein sequence ID" value="EFN65734.1"/>
    <property type="molecule type" value="Genomic_DNA"/>
</dbReference>
<keyword evidence="4 5" id="KW-0408">Iron</keyword>
<dbReference type="GO" id="GO:0042574">
    <property type="term" value="P:retinal metabolic process"/>
    <property type="evidence" value="ECO:0007669"/>
    <property type="project" value="TreeGrafter"/>
</dbReference>
<dbReference type="Pfam" id="PF03055">
    <property type="entry name" value="RPE65"/>
    <property type="match status" value="1"/>
</dbReference>
<dbReference type="OMA" id="GLTDHYF"/>
<evidence type="ECO:0000256" key="2">
    <source>
        <dbReference type="ARBA" id="ARBA00022723"/>
    </source>
</evidence>
<feature type="binding site" evidence="5">
    <location>
        <position position="306"/>
    </location>
    <ligand>
        <name>Fe cation</name>
        <dbReference type="ChEBI" id="CHEBI:24875"/>
        <note>catalytic</note>
    </ligand>
</feature>
<dbReference type="OrthoDB" id="1069523at2759"/>
<gene>
    <name evidence="6" type="ORF">EAG_05467</name>
</gene>
<dbReference type="PANTHER" id="PTHR10543">
    <property type="entry name" value="BETA-CAROTENE DIOXYGENASE"/>
    <property type="match status" value="1"/>
</dbReference>
<dbReference type="GO" id="GO:0003834">
    <property type="term" value="F:beta-carotene 15,15'-dioxygenase activity"/>
    <property type="evidence" value="ECO:0007669"/>
    <property type="project" value="TreeGrafter"/>
</dbReference>
<dbReference type="PANTHER" id="PTHR10543:SF24">
    <property type="entry name" value="CAROTENOID ISOMEROOXYGENASE"/>
    <property type="match status" value="1"/>
</dbReference>
<dbReference type="GO" id="GO:0046872">
    <property type="term" value="F:metal ion binding"/>
    <property type="evidence" value="ECO:0007669"/>
    <property type="project" value="UniProtKB-KW"/>
</dbReference>
<dbReference type="GO" id="GO:0004497">
    <property type="term" value="F:monooxygenase activity"/>
    <property type="evidence" value="ECO:0007669"/>
    <property type="project" value="UniProtKB-KW"/>
</dbReference>
<comment type="cofactor">
    <cofactor evidence="5">
        <name>Fe(2+)</name>
        <dbReference type="ChEBI" id="CHEBI:29033"/>
    </cofactor>
    <text evidence="5">Binds 1 Fe(2+) ion per subunit.</text>
</comment>
<dbReference type="Proteomes" id="UP000000311">
    <property type="component" value="Unassembled WGS sequence"/>
</dbReference>
<dbReference type="FunCoup" id="E2ALH6">
    <property type="interactions" value="3"/>
</dbReference>
<organism evidence="7">
    <name type="scientific">Camponotus floridanus</name>
    <name type="common">Florida carpenter ant</name>
    <dbReference type="NCBI Taxonomy" id="104421"/>
    <lineage>
        <taxon>Eukaryota</taxon>
        <taxon>Metazoa</taxon>
        <taxon>Ecdysozoa</taxon>
        <taxon>Arthropoda</taxon>
        <taxon>Hexapoda</taxon>
        <taxon>Insecta</taxon>
        <taxon>Pterygota</taxon>
        <taxon>Neoptera</taxon>
        <taxon>Endopterygota</taxon>
        <taxon>Hymenoptera</taxon>
        <taxon>Apocrita</taxon>
        <taxon>Aculeata</taxon>
        <taxon>Formicoidea</taxon>
        <taxon>Formicidae</taxon>
        <taxon>Formicinae</taxon>
        <taxon>Camponotus</taxon>
    </lineage>
</organism>
<proteinExistence type="inferred from homology"/>
<keyword evidence="7" id="KW-1185">Reference proteome</keyword>
<comment type="similarity">
    <text evidence="1">Belongs to the carotenoid oxygenase family.</text>
</comment>
<keyword evidence="3" id="KW-0560">Oxidoreductase</keyword>
<sequence length="645" mass="74456">MEYVYNLITPLDGSLLHMSNVLDNFEHIKYGKLLQTELHHDEQKNDVPVDNTADDHDTYYYANCDSSVWMRSCQEEVIEPLRSTEITGSIPEWLTGTLMRNGPGNLKVGEYHHQHLFDSSALLHKFHIANGNVTYQRRFVQTEVYKRNMAAQRIVFTEFGTCATPDPCHSIFRRVAAVFKSDDEISDNSMISVYPFGDEYYTFAEAAPVMHRIDPKILETMDRVNISKYVNIVNHTSHPHIMADGRVYNVGMNITPFGPRYNVVCFYPNRISTDDSGEERELSMFDQATIVASVPSRCLLNPSYMHTFGITDNYFIIVEQPLAISFIRMMFTHLKKEPIINSFKWHENESTLIYIISRKTGQLVRTFVAETFFYLHIINQFETRDGEYIVLDICCYRDPKMLEYMYIDAMKNMHGDADFGNLFRASPLRFILPMKEVPSDTTSDYNLITLKTVYQNLQLFQDISSIDHNTNLEIVDDADNIENSNKSRYWRDEHRSALRKKPVAHLLLDGKIFVKPELLCDVGCETPRINADFYLGKEYRYFYAISCDMDMDNPGTLIKVDTFQKSKKIWQEKGVYPSEPIFVPNPNGKNEDDGVVVSSMVWAEKETRVGLLILDAVTFTEIARVTFDTPGPVPKCLHGWFSLDK</sequence>
<feature type="binding site" evidence="5">
    <location>
        <position position="238"/>
    </location>
    <ligand>
        <name>Fe cation</name>
        <dbReference type="ChEBI" id="CHEBI:24875"/>
        <note>catalytic</note>
    </ligand>
</feature>
<evidence type="ECO:0000313" key="7">
    <source>
        <dbReference type="Proteomes" id="UP000000311"/>
    </source>
</evidence>
<evidence type="ECO:0000256" key="1">
    <source>
        <dbReference type="ARBA" id="ARBA00006787"/>
    </source>
</evidence>
<dbReference type="InParanoid" id="E2ALH6"/>
<name>E2ALH6_CAMFO</name>
<keyword evidence="6" id="KW-0503">Monooxygenase</keyword>
<dbReference type="GO" id="GO:0010436">
    <property type="term" value="F:carotenoid dioxygenase activity"/>
    <property type="evidence" value="ECO:0007669"/>
    <property type="project" value="TreeGrafter"/>
</dbReference>
<reference evidence="6 7" key="1">
    <citation type="journal article" date="2010" name="Science">
        <title>Genomic comparison of the ants Camponotus floridanus and Harpegnathos saltator.</title>
        <authorList>
            <person name="Bonasio R."/>
            <person name="Zhang G."/>
            <person name="Ye C."/>
            <person name="Mutti N.S."/>
            <person name="Fang X."/>
            <person name="Qin N."/>
            <person name="Donahue G."/>
            <person name="Yang P."/>
            <person name="Li Q."/>
            <person name="Li C."/>
            <person name="Zhang P."/>
            <person name="Huang Z."/>
            <person name="Berger S.L."/>
            <person name="Reinberg D."/>
            <person name="Wang J."/>
            <person name="Liebig J."/>
        </authorList>
    </citation>
    <scope>NUCLEOTIDE SEQUENCE [LARGE SCALE GENOMIC DNA]</scope>
    <source>
        <strain evidence="7">C129</strain>
    </source>
</reference>
<evidence type="ECO:0000256" key="3">
    <source>
        <dbReference type="ARBA" id="ARBA00023002"/>
    </source>
</evidence>
<keyword evidence="2 5" id="KW-0479">Metal-binding</keyword>
<dbReference type="InterPro" id="IPR004294">
    <property type="entry name" value="Carotenoid_Oase"/>
</dbReference>
<evidence type="ECO:0000256" key="4">
    <source>
        <dbReference type="ARBA" id="ARBA00023004"/>
    </source>
</evidence>
<accession>E2ALH6</accession>
<feature type="binding site" evidence="5">
    <location>
        <position position="376"/>
    </location>
    <ligand>
        <name>Fe cation</name>
        <dbReference type="ChEBI" id="CHEBI:24875"/>
        <note>catalytic</note>
    </ligand>
</feature>
<protein>
    <submittedName>
        <fullName evidence="6">Beta,beta-carotene 15,15'-monooxygenase</fullName>
    </submittedName>
</protein>
<dbReference type="STRING" id="104421.E2ALH6"/>
<evidence type="ECO:0000256" key="5">
    <source>
        <dbReference type="PIRSR" id="PIRSR604294-1"/>
    </source>
</evidence>